<dbReference type="AlphaFoldDB" id="A0AAV7WB59"/>
<evidence type="ECO:0000313" key="2">
    <source>
        <dbReference type="EMBL" id="KAJ1209334.1"/>
    </source>
</evidence>
<feature type="signal peptide" evidence="1">
    <location>
        <begin position="1"/>
        <end position="26"/>
    </location>
</feature>
<comment type="caution">
    <text evidence="2">The sequence shown here is derived from an EMBL/GenBank/DDBJ whole genome shotgun (WGS) entry which is preliminary data.</text>
</comment>
<name>A0AAV7WB59_PLEWA</name>
<dbReference type="Proteomes" id="UP001066276">
    <property type="component" value="Chromosome 1_2"/>
</dbReference>
<organism evidence="2 3">
    <name type="scientific">Pleurodeles waltl</name>
    <name type="common">Iberian ribbed newt</name>
    <dbReference type="NCBI Taxonomy" id="8319"/>
    <lineage>
        <taxon>Eukaryota</taxon>
        <taxon>Metazoa</taxon>
        <taxon>Chordata</taxon>
        <taxon>Craniata</taxon>
        <taxon>Vertebrata</taxon>
        <taxon>Euteleostomi</taxon>
        <taxon>Amphibia</taxon>
        <taxon>Batrachia</taxon>
        <taxon>Caudata</taxon>
        <taxon>Salamandroidea</taxon>
        <taxon>Salamandridae</taxon>
        <taxon>Pleurodelinae</taxon>
        <taxon>Pleurodeles</taxon>
    </lineage>
</organism>
<protein>
    <submittedName>
        <fullName evidence="2">Uncharacterized protein</fullName>
    </submittedName>
</protein>
<sequence>MSGRHCCLPCAMHLFLVLIYSSITKGQSSFQQQALTVVKSVRQQRESLDRDAAEKQMVMRRDEHVRLPQKDAPFTHPEAKRARREQLVSILGGHIKVTDITPQTGMDVSNV</sequence>
<evidence type="ECO:0000256" key="1">
    <source>
        <dbReference type="SAM" id="SignalP"/>
    </source>
</evidence>
<keyword evidence="1" id="KW-0732">Signal</keyword>
<reference evidence="2" key="1">
    <citation type="journal article" date="2022" name="bioRxiv">
        <title>Sequencing and chromosome-scale assembly of the giantPleurodeles waltlgenome.</title>
        <authorList>
            <person name="Brown T."/>
            <person name="Elewa A."/>
            <person name="Iarovenko S."/>
            <person name="Subramanian E."/>
            <person name="Araus A.J."/>
            <person name="Petzold A."/>
            <person name="Susuki M."/>
            <person name="Suzuki K.-i.T."/>
            <person name="Hayashi T."/>
            <person name="Toyoda A."/>
            <person name="Oliveira C."/>
            <person name="Osipova E."/>
            <person name="Leigh N.D."/>
            <person name="Simon A."/>
            <person name="Yun M.H."/>
        </authorList>
    </citation>
    <scope>NUCLEOTIDE SEQUENCE</scope>
    <source>
        <strain evidence="2">20211129_DDA</strain>
        <tissue evidence="2">Liver</tissue>
    </source>
</reference>
<feature type="chain" id="PRO_5043911081" evidence="1">
    <location>
        <begin position="27"/>
        <end position="111"/>
    </location>
</feature>
<gene>
    <name evidence="2" type="ORF">NDU88_004712</name>
</gene>
<dbReference type="EMBL" id="JANPWB010000002">
    <property type="protein sequence ID" value="KAJ1209334.1"/>
    <property type="molecule type" value="Genomic_DNA"/>
</dbReference>
<accession>A0AAV7WB59</accession>
<evidence type="ECO:0000313" key="3">
    <source>
        <dbReference type="Proteomes" id="UP001066276"/>
    </source>
</evidence>
<keyword evidence="3" id="KW-1185">Reference proteome</keyword>
<proteinExistence type="predicted"/>